<keyword evidence="5 7" id="KW-0472">Membrane</keyword>
<organism evidence="9 10">
    <name type="scientific">Ephemerocybe angulata</name>
    <dbReference type="NCBI Taxonomy" id="980116"/>
    <lineage>
        <taxon>Eukaryota</taxon>
        <taxon>Fungi</taxon>
        <taxon>Dikarya</taxon>
        <taxon>Basidiomycota</taxon>
        <taxon>Agaricomycotina</taxon>
        <taxon>Agaricomycetes</taxon>
        <taxon>Agaricomycetidae</taxon>
        <taxon>Agaricales</taxon>
        <taxon>Agaricineae</taxon>
        <taxon>Psathyrellaceae</taxon>
        <taxon>Ephemerocybe</taxon>
    </lineage>
</organism>
<dbReference type="GO" id="GO:0005774">
    <property type="term" value="C:vacuolar membrane"/>
    <property type="evidence" value="ECO:0007669"/>
    <property type="project" value="TreeGrafter"/>
</dbReference>
<feature type="transmembrane region" description="Helical" evidence="7">
    <location>
        <begin position="600"/>
        <end position="623"/>
    </location>
</feature>
<dbReference type="PANTHER" id="PTHR22950:SF666">
    <property type="entry name" value="VACUOLAR AMINO ACID TRANSPORTER 4"/>
    <property type="match status" value="1"/>
</dbReference>
<evidence type="ECO:0000256" key="5">
    <source>
        <dbReference type="ARBA" id="ARBA00023136"/>
    </source>
</evidence>
<accession>A0A8H5CH96</accession>
<feature type="transmembrane region" description="Helical" evidence="7">
    <location>
        <begin position="745"/>
        <end position="763"/>
    </location>
</feature>
<feature type="compositionally biased region" description="Polar residues" evidence="6">
    <location>
        <begin position="38"/>
        <end position="50"/>
    </location>
</feature>
<feature type="transmembrane region" description="Helical" evidence="7">
    <location>
        <begin position="712"/>
        <end position="733"/>
    </location>
</feature>
<dbReference type="InterPro" id="IPR013057">
    <property type="entry name" value="AA_transpt_TM"/>
</dbReference>
<evidence type="ECO:0000256" key="2">
    <source>
        <dbReference type="ARBA" id="ARBA00008066"/>
    </source>
</evidence>
<evidence type="ECO:0000256" key="6">
    <source>
        <dbReference type="SAM" id="MobiDB-lite"/>
    </source>
</evidence>
<feature type="transmembrane region" description="Helical" evidence="7">
    <location>
        <begin position="567"/>
        <end position="588"/>
    </location>
</feature>
<dbReference type="Proteomes" id="UP000541558">
    <property type="component" value="Unassembled WGS sequence"/>
</dbReference>
<keyword evidence="10" id="KW-1185">Reference proteome</keyword>
<evidence type="ECO:0000256" key="4">
    <source>
        <dbReference type="ARBA" id="ARBA00022989"/>
    </source>
</evidence>
<feature type="domain" description="Amino acid transporter transmembrane" evidence="8">
    <location>
        <begin position="384"/>
        <end position="766"/>
    </location>
</feature>
<feature type="transmembrane region" description="Helical" evidence="7">
    <location>
        <begin position="415"/>
        <end position="437"/>
    </location>
</feature>
<evidence type="ECO:0000256" key="1">
    <source>
        <dbReference type="ARBA" id="ARBA00004141"/>
    </source>
</evidence>
<proteinExistence type="inferred from homology"/>
<feature type="compositionally biased region" description="Polar residues" evidence="6">
    <location>
        <begin position="58"/>
        <end position="72"/>
    </location>
</feature>
<evidence type="ECO:0000256" key="7">
    <source>
        <dbReference type="SAM" id="Phobius"/>
    </source>
</evidence>
<dbReference type="OrthoDB" id="1684102at2759"/>
<dbReference type="AlphaFoldDB" id="A0A8H5CH96"/>
<dbReference type="Pfam" id="PF01490">
    <property type="entry name" value="Aa_trans"/>
    <property type="match status" value="1"/>
</dbReference>
<feature type="compositionally biased region" description="Acidic residues" evidence="6">
    <location>
        <begin position="327"/>
        <end position="339"/>
    </location>
</feature>
<feature type="transmembrane region" description="Helical" evidence="7">
    <location>
        <begin position="458"/>
        <end position="481"/>
    </location>
</feature>
<feature type="transmembrane region" description="Helical" evidence="7">
    <location>
        <begin position="647"/>
        <end position="668"/>
    </location>
</feature>
<feature type="compositionally biased region" description="Basic and acidic residues" evidence="6">
    <location>
        <begin position="340"/>
        <end position="353"/>
    </location>
</feature>
<feature type="transmembrane region" description="Helical" evidence="7">
    <location>
        <begin position="689"/>
        <end position="706"/>
    </location>
</feature>
<comment type="similarity">
    <text evidence="2">Belongs to the amino acid/polyamine transporter 2 family.</text>
</comment>
<evidence type="ECO:0000313" key="9">
    <source>
        <dbReference type="EMBL" id="KAF5341715.1"/>
    </source>
</evidence>
<gene>
    <name evidence="9" type="ORF">D9611_001927</name>
</gene>
<sequence length="785" mass="85529">MERVGRSRSTNWPGPTATRSDRTAAVSASAAPHYLSYGPTTMSSPTQPISIKSPRLQPENSSNNNDGPSSFVPSVLDGTPNLQLFRNSPYVGTPPVPNIPPRASTPLQRTGSPAIGAIPLGMDGASPRRPLQPPSMPGSVPSMRYGILAGVGSSPGPQNQNLDFEQLTDEDKARVLRRHLVSNEERLATPRPEKARSIAGSDLEVPQNLEQLEAGASGRATPQPGLERQDTEAFTIPYHAPGADVTHDIYKWHQDQARAKRQRALSFHVPGAPQDPAFEHIHEPGGFRRNYMRMRAAEEGAEEPQMLDNFIDFLTLFGHFAGEDLDEYDSDEEKEDEEAEQRLLDEQLQREPTEETPLVRTTSLSRRRSRSRRRAQSVGPGGGNATVTQAVLMLLKSFIGTGVLFLGRAFFNGGLLFSAFTFVFIAAISLYSFLLLVQTKFVVSGSFGDIGGALYGSWMRYLILGSIVVSQIGFVGAYTIFVAENLQAFVLGVTDCLKLIPVQYFIFAQVVILLPLALVRDLAKLSSTALIADAFILVGLVYIFGSEISIIKDRGIADVQMFNSKDFPLFIGTAVFSFEGIGLVIPITDAMREPHKFPRALTGVMIFLVLLFGGAGSLAYLTFGSDIQTVVLVNLDAKSKMVQTVQFLYSLAILLSVPLQLFPAVRILENGIFSQSGKGDPRVKWRKNLFRFGMVGLCTAISWAGAADLDKFVAFVGSFACVPLCYVYPAMLHLKAVARTRRQKLADYALIAFGMVAAAYTTVQTIKLMMEPASAPGSPYGNCEA</sequence>
<feature type="compositionally biased region" description="Basic residues" evidence="6">
    <location>
        <begin position="365"/>
        <end position="375"/>
    </location>
</feature>
<evidence type="ECO:0000259" key="8">
    <source>
        <dbReference type="Pfam" id="PF01490"/>
    </source>
</evidence>
<feature type="transmembrane region" description="Helical" evidence="7">
    <location>
        <begin position="501"/>
        <end position="518"/>
    </location>
</feature>
<feature type="region of interest" description="Disordered" evidence="6">
    <location>
        <begin position="1"/>
        <end position="113"/>
    </location>
</feature>
<name>A0A8H5CH96_9AGAR</name>
<reference evidence="9 10" key="1">
    <citation type="journal article" date="2020" name="ISME J.">
        <title>Uncovering the hidden diversity of litter-decomposition mechanisms in mushroom-forming fungi.</title>
        <authorList>
            <person name="Floudas D."/>
            <person name="Bentzer J."/>
            <person name="Ahren D."/>
            <person name="Johansson T."/>
            <person name="Persson P."/>
            <person name="Tunlid A."/>
        </authorList>
    </citation>
    <scope>NUCLEOTIDE SEQUENCE [LARGE SCALE GENOMIC DNA]</scope>
    <source>
        <strain evidence="9 10">CBS 175.51</strain>
    </source>
</reference>
<feature type="region of interest" description="Disordered" evidence="6">
    <location>
        <begin position="327"/>
        <end position="382"/>
    </location>
</feature>
<keyword evidence="3 7" id="KW-0812">Transmembrane</keyword>
<feature type="region of interest" description="Disordered" evidence="6">
    <location>
        <begin position="183"/>
        <end position="205"/>
    </location>
</feature>
<dbReference type="EMBL" id="JAACJK010000001">
    <property type="protein sequence ID" value="KAF5341715.1"/>
    <property type="molecule type" value="Genomic_DNA"/>
</dbReference>
<comment type="caution">
    <text evidence="9">The sequence shown here is derived from an EMBL/GenBank/DDBJ whole genome shotgun (WGS) entry which is preliminary data.</text>
</comment>
<comment type="subcellular location">
    <subcellularLocation>
        <location evidence="1">Membrane</location>
        <topology evidence="1">Multi-pass membrane protein</topology>
    </subcellularLocation>
</comment>
<feature type="compositionally biased region" description="Basic and acidic residues" evidence="6">
    <location>
        <begin position="183"/>
        <end position="196"/>
    </location>
</feature>
<feature type="transmembrane region" description="Helical" evidence="7">
    <location>
        <begin position="530"/>
        <end position="551"/>
    </location>
</feature>
<protein>
    <recommendedName>
        <fullName evidence="8">Amino acid transporter transmembrane domain-containing protein</fullName>
    </recommendedName>
</protein>
<evidence type="ECO:0000313" key="10">
    <source>
        <dbReference type="Proteomes" id="UP000541558"/>
    </source>
</evidence>
<dbReference type="PANTHER" id="PTHR22950">
    <property type="entry name" value="AMINO ACID TRANSPORTER"/>
    <property type="match status" value="1"/>
</dbReference>
<dbReference type="GO" id="GO:0015179">
    <property type="term" value="F:L-amino acid transmembrane transporter activity"/>
    <property type="evidence" value="ECO:0007669"/>
    <property type="project" value="TreeGrafter"/>
</dbReference>
<evidence type="ECO:0000256" key="3">
    <source>
        <dbReference type="ARBA" id="ARBA00022692"/>
    </source>
</evidence>
<keyword evidence="4 7" id="KW-1133">Transmembrane helix</keyword>